<keyword evidence="1" id="KW-1133">Transmembrane helix</keyword>
<keyword evidence="1" id="KW-0472">Membrane</keyword>
<dbReference type="RefSeq" id="WP_106701078.1">
    <property type="nucleotide sequence ID" value="NZ_CP027666.1"/>
</dbReference>
<gene>
    <name evidence="2" type="ORF">C6570_00505</name>
</gene>
<evidence type="ECO:0000313" key="2">
    <source>
        <dbReference type="EMBL" id="AVO32910.1"/>
    </source>
</evidence>
<proteinExistence type="predicted"/>
<feature type="transmembrane region" description="Helical" evidence="1">
    <location>
        <begin position="6"/>
        <end position="21"/>
    </location>
</feature>
<evidence type="ECO:0000256" key="1">
    <source>
        <dbReference type="SAM" id="Phobius"/>
    </source>
</evidence>
<dbReference type="Proteomes" id="UP000239709">
    <property type="component" value="Chromosome"/>
</dbReference>
<dbReference type="EMBL" id="CP027666">
    <property type="protein sequence ID" value="AVO32910.1"/>
    <property type="molecule type" value="Genomic_DNA"/>
</dbReference>
<feature type="transmembrane region" description="Helical" evidence="1">
    <location>
        <begin position="75"/>
        <end position="103"/>
    </location>
</feature>
<protein>
    <submittedName>
        <fullName evidence="2">Uncharacterized protein</fullName>
    </submittedName>
</protein>
<reference evidence="2 3" key="1">
    <citation type="submission" date="2018-03" db="EMBL/GenBank/DDBJ databases">
        <title>Genome sequencing of Ottowia sp.</title>
        <authorList>
            <person name="Kim S.-J."/>
            <person name="Heo J."/>
            <person name="Kwon S.-W."/>
        </authorList>
    </citation>
    <scope>NUCLEOTIDE SEQUENCE [LARGE SCALE GENOMIC DNA]</scope>
    <source>
        <strain evidence="2 3">KADR8-3</strain>
    </source>
</reference>
<name>A0A2S0MAR5_9BURK</name>
<evidence type="ECO:0000313" key="3">
    <source>
        <dbReference type="Proteomes" id="UP000239709"/>
    </source>
</evidence>
<feature type="transmembrane region" description="Helical" evidence="1">
    <location>
        <begin position="41"/>
        <end position="69"/>
    </location>
</feature>
<keyword evidence="1" id="KW-0812">Transmembrane</keyword>
<dbReference type="AlphaFoldDB" id="A0A2S0MAR5"/>
<keyword evidence="3" id="KW-1185">Reference proteome</keyword>
<dbReference type="KEGG" id="otk:C6570_00505"/>
<dbReference type="OrthoDB" id="8910878at2"/>
<sequence length="113" mass="12408">MFILPILLVPLVFGLAIHRLVDIPRQLSRGTLRLPGRRHVVLHAATIAAYAVLLGYTVALGLALVHALVAAQDRAAAYLALLGYVVAYPVVYFLAAWVFFYGLRPKQTSKNQI</sequence>
<accession>A0A2S0MAR5</accession>
<organism evidence="2 3">
    <name type="scientific">Ottowia oryzae</name>
    <dbReference type="NCBI Taxonomy" id="2109914"/>
    <lineage>
        <taxon>Bacteria</taxon>
        <taxon>Pseudomonadati</taxon>
        <taxon>Pseudomonadota</taxon>
        <taxon>Betaproteobacteria</taxon>
        <taxon>Burkholderiales</taxon>
        <taxon>Comamonadaceae</taxon>
        <taxon>Ottowia</taxon>
    </lineage>
</organism>